<feature type="compositionally biased region" description="Polar residues" evidence="3">
    <location>
        <begin position="188"/>
        <end position="204"/>
    </location>
</feature>
<feature type="compositionally biased region" description="Low complexity" evidence="3">
    <location>
        <begin position="1"/>
        <end position="11"/>
    </location>
</feature>
<dbReference type="Gene3D" id="4.10.240.10">
    <property type="entry name" value="Zn(2)-C6 fungal-type DNA-binding domain"/>
    <property type="match status" value="1"/>
</dbReference>
<dbReference type="SMART" id="SM00066">
    <property type="entry name" value="GAL4"/>
    <property type="match status" value="1"/>
</dbReference>
<comment type="caution">
    <text evidence="5">The sequence shown here is derived from an EMBL/GenBank/DDBJ whole genome shotgun (WGS) entry which is preliminary data.</text>
</comment>
<evidence type="ECO:0000256" key="2">
    <source>
        <dbReference type="ARBA" id="ARBA00023242"/>
    </source>
</evidence>
<organism evidence="5 6">
    <name type="scientific">Cladosporium halotolerans</name>
    <dbReference type="NCBI Taxonomy" id="1052096"/>
    <lineage>
        <taxon>Eukaryota</taxon>
        <taxon>Fungi</taxon>
        <taxon>Dikarya</taxon>
        <taxon>Ascomycota</taxon>
        <taxon>Pezizomycotina</taxon>
        <taxon>Dothideomycetes</taxon>
        <taxon>Dothideomycetidae</taxon>
        <taxon>Cladosporiales</taxon>
        <taxon>Cladosporiaceae</taxon>
        <taxon>Cladosporium</taxon>
    </lineage>
</organism>
<keyword evidence="2" id="KW-0539">Nucleus</keyword>
<reference evidence="5 6" key="1">
    <citation type="journal article" date="2020" name="Microbiol. Resour. Announc.">
        <title>Draft Genome Sequence of a Cladosporium Species Isolated from the Mesophotic Ascidian Didemnum maculosum.</title>
        <authorList>
            <person name="Gioti A."/>
            <person name="Siaperas R."/>
            <person name="Nikolaivits E."/>
            <person name="Le Goff G."/>
            <person name="Ouazzani J."/>
            <person name="Kotoulas G."/>
            <person name="Topakas E."/>
        </authorList>
    </citation>
    <scope>NUCLEOTIDE SEQUENCE [LARGE SCALE GENOMIC DNA]</scope>
    <source>
        <strain evidence="5 6">TM138-S3</strain>
    </source>
</reference>
<evidence type="ECO:0000313" key="5">
    <source>
        <dbReference type="EMBL" id="KAL1585238.1"/>
    </source>
</evidence>
<dbReference type="AlphaFoldDB" id="A0AB34KKB3"/>
<gene>
    <name evidence="5" type="ORF">WHR41_05890</name>
</gene>
<feature type="domain" description="Zn(2)-C6 fungal-type" evidence="4">
    <location>
        <begin position="29"/>
        <end position="59"/>
    </location>
</feature>
<evidence type="ECO:0000259" key="4">
    <source>
        <dbReference type="PROSITE" id="PS50048"/>
    </source>
</evidence>
<dbReference type="Pfam" id="PF11951">
    <property type="entry name" value="Fungal_trans_2"/>
    <property type="match status" value="1"/>
</dbReference>
<comment type="subcellular location">
    <subcellularLocation>
        <location evidence="1">Nucleus</location>
    </subcellularLocation>
</comment>
<evidence type="ECO:0000256" key="3">
    <source>
        <dbReference type="SAM" id="MobiDB-lite"/>
    </source>
</evidence>
<dbReference type="GO" id="GO:0008270">
    <property type="term" value="F:zinc ion binding"/>
    <property type="evidence" value="ECO:0007669"/>
    <property type="project" value="InterPro"/>
</dbReference>
<dbReference type="InterPro" id="IPR036864">
    <property type="entry name" value="Zn2-C6_fun-type_DNA-bd_sf"/>
</dbReference>
<accession>A0AB34KKB3</accession>
<dbReference type="PROSITE" id="PS50048">
    <property type="entry name" value="ZN2_CY6_FUNGAL_2"/>
    <property type="match status" value="1"/>
</dbReference>
<evidence type="ECO:0000313" key="6">
    <source>
        <dbReference type="Proteomes" id="UP000803884"/>
    </source>
</evidence>
<dbReference type="PANTHER" id="PTHR37534:SF3">
    <property type="entry name" value="ZN(II)2CYS6 TRANSCRIPTION FACTOR (EUROFUNG)"/>
    <property type="match status" value="1"/>
</dbReference>
<dbReference type="EMBL" id="JAAQHG020000020">
    <property type="protein sequence ID" value="KAL1585238.1"/>
    <property type="molecule type" value="Genomic_DNA"/>
</dbReference>
<feature type="region of interest" description="Disordered" evidence="3">
    <location>
        <begin position="102"/>
        <end position="122"/>
    </location>
</feature>
<dbReference type="PROSITE" id="PS00463">
    <property type="entry name" value="ZN2_CY6_FUNGAL_1"/>
    <property type="match status" value="1"/>
</dbReference>
<dbReference type="RefSeq" id="XP_069228344.1">
    <property type="nucleotide sequence ID" value="XM_069374495.1"/>
</dbReference>
<feature type="region of interest" description="Disordered" evidence="3">
    <location>
        <begin position="1"/>
        <end position="25"/>
    </location>
</feature>
<dbReference type="InterPro" id="IPR021858">
    <property type="entry name" value="Fun_TF"/>
</dbReference>
<dbReference type="PANTHER" id="PTHR37534">
    <property type="entry name" value="TRANSCRIPTIONAL ACTIVATOR PROTEIN UGA3"/>
    <property type="match status" value="1"/>
</dbReference>
<dbReference type="InterPro" id="IPR001138">
    <property type="entry name" value="Zn2Cys6_DnaBD"/>
</dbReference>
<evidence type="ECO:0000256" key="1">
    <source>
        <dbReference type="ARBA" id="ARBA00004123"/>
    </source>
</evidence>
<feature type="compositionally biased region" description="Basic residues" evidence="3">
    <location>
        <begin position="14"/>
        <end position="23"/>
    </location>
</feature>
<keyword evidence="6" id="KW-1185">Reference proteome</keyword>
<feature type="region of interest" description="Disordered" evidence="3">
    <location>
        <begin position="188"/>
        <end position="208"/>
    </location>
</feature>
<dbReference type="GO" id="GO:0000976">
    <property type="term" value="F:transcription cis-regulatory region binding"/>
    <property type="evidence" value="ECO:0007669"/>
    <property type="project" value="TreeGrafter"/>
</dbReference>
<dbReference type="GeneID" id="96007333"/>
<dbReference type="Proteomes" id="UP000803884">
    <property type="component" value="Unassembled WGS sequence"/>
</dbReference>
<dbReference type="CDD" id="cd00067">
    <property type="entry name" value="GAL4"/>
    <property type="match status" value="1"/>
</dbReference>
<dbReference type="GO" id="GO:0045944">
    <property type="term" value="P:positive regulation of transcription by RNA polymerase II"/>
    <property type="evidence" value="ECO:0007669"/>
    <property type="project" value="TreeGrafter"/>
</dbReference>
<dbReference type="SUPFAM" id="SSF57701">
    <property type="entry name" value="Zn2/Cys6 DNA-binding domain"/>
    <property type="match status" value="1"/>
</dbReference>
<dbReference type="GO" id="GO:0005634">
    <property type="term" value="C:nucleus"/>
    <property type="evidence" value="ECO:0007669"/>
    <property type="project" value="UniProtKB-SubCell"/>
</dbReference>
<proteinExistence type="predicted"/>
<protein>
    <recommendedName>
        <fullName evidence="4">Zn(2)-C6 fungal-type domain-containing protein</fullName>
    </recommendedName>
</protein>
<dbReference type="Pfam" id="PF00172">
    <property type="entry name" value="Zn_clus"/>
    <property type="match status" value="1"/>
</dbReference>
<sequence length="608" mass="67814">MSSSAGSGTTGVVKKPRKSRGRGLRTNTGCAICRKRHTKCDEVKPVCGPCAKGQRPCVYGTPAAAEPAATAPAAHDVTQVTRPEVTQAPKPRRVAPLFMENRPGEHTRFSPIPPGDENDQQQWRPDELANETTYISSPQSSLGSAYGTDVAPLRWFGLLAGDVPSDVHEVSALEALGDAALSQRYIQQTRENDSPSTNRDQSLGSPHDTGFVPYASSRLQISSLSPPVTDERSFWQAADPIQLRSHEYEIFERFVNSVSLWIDLFDSLKHFSTLVPHLALHNVGLMRAILALGARHLSIKPNGGGGNNVDRTAAVQYYYETLQYLQTAMRFTSYKNSPELLATVLIVSTYEMIDGAAKGWERHLKGVFWIQRSRDITGESGGLEQAVWWAWLRQDIWAAFRERRRCFSFFRPAKPYIDMDVWDMASRIVYIVAQAINYSSTEDRRAGETDLPSRILRANVLLDLLDEWRRGISIHFNTLPLQGTFDSAFTPLWYATPAFGVSIQMYCVARILLLVNQPAVGGYLEYQKRDRTISDCVDTVGGIAMRLPDDASRLMSTQCLYAAGLYCTNRTKQDGIAELIRSHSEHTGWPTNADLVQELRVHWAEQGS</sequence>
<name>A0AB34KKB3_9PEZI</name>
<dbReference type="GO" id="GO:0000981">
    <property type="term" value="F:DNA-binding transcription factor activity, RNA polymerase II-specific"/>
    <property type="evidence" value="ECO:0007669"/>
    <property type="project" value="InterPro"/>
</dbReference>